<reference evidence="2" key="1">
    <citation type="journal article" date="2015" name="Nature">
        <title>Complex archaea that bridge the gap between prokaryotes and eukaryotes.</title>
        <authorList>
            <person name="Spang A."/>
            <person name="Saw J.H."/>
            <person name="Jorgensen S.L."/>
            <person name="Zaremba-Niedzwiedzka K."/>
            <person name="Martijn J."/>
            <person name="Lind A.E."/>
            <person name="van Eijk R."/>
            <person name="Schleper C."/>
            <person name="Guy L."/>
            <person name="Ettema T.J."/>
        </authorList>
    </citation>
    <scope>NUCLEOTIDE SEQUENCE</scope>
</reference>
<evidence type="ECO:0000259" key="1">
    <source>
        <dbReference type="Pfam" id="PF18909"/>
    </source>
</evidence>
<dbReference type="AlphaFoldDB" id="A0A0F9T4G8"/>
<protein>
    <recommendedName>
        <fullName evidence="1">dATP/dGTP diphosphohydrolase N-terminal domain-containing protein</fullName>
    </recommendedName>
</protein>
<evidence type="ECO:0000313" key="2">
    <source>
        <dbReference type="EMBL" id="KKN76140.1"/>
    </source>
</evidence>
<accession>A0A0F9T4G8</accession>
<name>A0A0F9T4G8_9ZZZZ</name>
<feature type="domain" description="dATP/dGTP diphosphohydrolase N-terminal" evidence="1">
    <location>
        <begin position="112"/>
        <end position="203"/>
    </location>
</feature>
<dbReference type="InterPro" id="IPR044038">
    <property type="entry name" value="dATP/dGTP_diPOhydrolase_N"/>
</dbReference>
<proteinExistence type="predicted"/>
<dbReference type="EMBL" id="LAZR01000299">
    <property type="protein sequence ID" value="KKN76140.1"/>
    <property type="molecule type" value="Genomic_DNA"/>
</dbReference>
<gene>
    <name evidence="2" type="ORF">LCGC14_0373350</name>
</gene>
<comment type="caution">
    <text evidence="2">The sequence shown here is derived from an EMBL/GenBank/DDBJ whole genome shotgun (WGS) entry which is preliminary data.</text>
</comment>
<organism evidence="2">
    <name type="scientific">marine sediment metagenome</name>
    <dbReference type="NCBI Taxonomy" id="412755"/>
    <lineage>
        <taxon>unclassified sequences</taxon>
        <taxon>metagenomes</taxon>
        <taxon>ecological metagenomes</taxon>
    </lineage>
</organism>
<dbReference type="Pfam" id="PF18909">
    <property type="entry name" value="dGTP_diPhyd_N"/>
    <property type="match status" value="1"/>
</dbReference>
<sequence length="214" mass="23554">MSKISEAIVTEGLKQTIADMAKYAGKDLPDPALIPTMDKITPEFSVGDLDSDDVGTGARIGAGKLPVELIPVRCWVAVFRQAGRNRGEWDWSDATLNFCMSALAGFQEGGITGKELLESVPHPWFDEAVEVLAYAIRDGGYREWNWLKGMPWSVPLGCAIRHAKAHILDGECSDKESGLSHIGHFVCNLIMLATFYDTYPEGNDFPDPRFFGND</sequence>